<dbReference type="EMBL" id="PVZF01000003">
    <property type="protein sequence ID" value="PRY16575.1"/>
    <property type="molecule type" value="Genomic_DNA"/>
</dbReference>
<evidence type="ECO:0000313" key="1">
    <source>
        <dbReference type="EMBL" id="PRY16575.1"/>
    </source>
</evidence>
<protein>
    <submittedName>
        <fullName evidence="1">Uncharacterized protein</fullName>
    </submittedName>
</protein>
<keyword evidence="2" id="KW-1185">Reference proteome</keyword>
<name>A0A2T0R5W7_9ACTN</name>
<evidence type="ECO:0000313" key="2">
    <source>
        <dbReference type="Proteomes" id="UP000238083"/>
    </source>
</evidence>
<organism evidence="1 2">
    <name type="scientific">Kineococcus rhizosphaerae</name>
    <dbReference type="NCBI Taxonomy" id="559628"/>
    <lineage>
        <taxon>Bacteria</taxon>
        <taxon>Bacillati</taxon>
        <taxon>Actinomycetota</taxon>
        <taxon>Actinomycetes</taxon>
        <taxon>Kineosporiales</taxon>
        <taxon>Kineosporiaceae</taxon>
        <taxon>Kineococcus</taxon>
    </lineage>
</organism>
<dbReference type="RefSeq" id="WP_146149330.1">
    <property type="nucleotide sequence ID" value="NZ_PVZF01000003.1"/>
</dbReference>
<dbReference type="AlphaFoldDB" id="A0A2T0R5W7"/>
<sequence>MPLTPWETTLVVLCLGVELDARWAARQGDAVLRRPGTGLALELLTDLAPAALVRLGVRGESSLAQLHVDHVAVDFALEGDEEIARRLARAWLDALVGASVRPSPGPSPDP</sequence>
<reference evidence="1 2" key="1">
    <citation type="submission" date="2018-03" db="EMBL/GenBank/DDBJ databases">
        <title>Genomic Encyclopedia of Archaeal and Bacterial Type Strains, Phase II (KMG-II): from individual species to whole genera.</title>
        <authorList>
            <person name="Goeker M."/>
        </authorList>
    </citation>
    <scope>NUCLEOTIDE SEQUENCE [LARGE SCALE GENOMIC DNA]</scope>
    <source>
        <strain evidence="1 2">DSM 19711</strain>
    </source>
</reference>
<comment type="caution">
    <text evidence="1">The sequence shown here is derived from an EMBL/GenBank/DDBJ whole genome shotgun (WGS) entry which is preliminary data.</text>
</comment>
<proteinExistence type="predicted"/>
<accession>A0A2T0R5W7</accession>
<gene>
    <name evidence="1" type="ORF">CLV37_1034</name>
</gene>
<dbReference type="Proteomes" id="UP000238083">
    <property type="component" value="Unassembled WGS sequence"/>
</dbReference>